<keyword evidence="6" id="KW-0249">Electron transport</keyword>
<evidence type="ECO:0000256" key="4">
    <source>
        <dbReference type="ARBA" id="ARBA00022660"/>
    </source>
</evidence>
<dbReference type="InterPro" id="IPR003197">
    <property type="entry name" value="QCR7"/>
</dbReference>
<keyword evidence="8" id="KW-0472">Membrane</keyword>
<dbReference type="RefSeq" id="XP_031861525.1">
    <property type="nucleotide sequence ID" value="XM_032004294.1"/>
</dbReference>
<evidence type="ECO:0000256" key="9">
    <source>
        <dbReference type="ARBA" id="ARBA00031684"/>
    </source>
</evidence>
<protein>
    <recommendedName>
        <fullName evidence="9">Complex III subunit 7</fullName>
    </recommendedName>
</protein>
<dbReference type="Proteomes" id="UP000322225">
    <property type="component" value="Chromosome 10"/>
</dbReference>
<reference evidence="10" key="2">
    <citation type="submission" date="2024-01" db="EMBL/GenBank/DDBJ databases">
        <title>Comparative genomics of Cryptococcus and Kwoniella reveals pathogenesis evolution and contrasting modes of karyotype evolution via chromosome fusion or intercentromeric recombination.</title>
        <authorList>
            <person name="Coelho M.A."/>
            <person name="David-Palma M."/>
            <person name="Shea T."/>
            <person name="Bowers K."/>
            <person name="McGinley-Smith S."/>
            <person name="Mohammad A.W."/>
            <person name="Gnirke A."/>
            <person name="Yurkov A.M."/>
            <person name="Nowrousian M."/>
            <person name="Sun S."/>
            <person name="Cuomo C.A."/>
            <person name="Heitman J."/>
        </authorList>
    </citation>
    <scope>NUCLEOTIDE SEQUENCE</scope>
    <source>
        <strain evidence="10">CBS 12478</strain>
    </source>
</reference>
<evidence type="ECO:0000313" key="11">
    <source>
        <dbReference type="Proteomes" id="UP000322225"/>
    </source>
</evidence>
<evidence type="ECO:0000256" key="6">
    <source>
        <dbReference type="ARBA" id="ARBA00022982"/>
    </source>
</evidence>
<comment type="similarity">
    <text evidence="2">Belongs to the UQCRB/QCR7 family.</text>
</comment>
<dbReference type="GO" id="GO:0045275">
    <property type="term" value="C:respiratory chain complex III"/>
    <property type="evidence" value="ECO:0007669"/>
    <property type="project" value="InterPro"/>
</dbReference>
<accession>A0A5M6C0E2</accession>
<keyword evidence="11" id="KW-1185">Reference proteome</keyword>
<keyword evidence="7" id="KW-0496">Mitochondrion</keyword>
<dbReference type="InterPro" id="IPR036544">
    <property type="entry name" value="QCR7_sf"/>
</dbReference>
<evidence type="ECO:0000256" key="5">
    <source>
        <dbReference type="ARBA" id="ARBA00022792"/>
    </source>
</evidence>
<dbReference type="EMBL" id="CP144060">
    <property type="protein sequence ID" value="WWD21306.1"/>
    <property type="molecule type" value="Genomic_DNA"/>
</dbReference>
<keyword evidence="3" id="KW-0813">Transport</keyword>
<dbReference type="FunFam" id="1.10.1090.10:FF:000001">
    <property type="entry name" value="Cytochrome b-c1 complex subunit 7"/>
    <property type="match status" value="1"/>
</dbReference>
<dbReference type="KEGG" id="ksn:43588427"/>
<proteinExistence type="inferred from homology"/>
<keyword evidence="5" id="KW-0999">Mitochondrion inner membrane</keyword>
<dbReference type="Pfam" id="PF02271">
    <property type="entry name" value="UCR_14kD"/>
    <property type="match status" value="1"/>
</dbReference>
<gene>
    <name evidence="10" type="ORF">CI109_105790</name>
</gene>
<dbReference type="AlphaFoldDB" id="A0A5M6C0E2"/>
<reference evidence="10" key="1">
    <citation type="submission" date="2017-08" db="EMBL/GenBank/DDBJ databases">
        <authorList>
            <person name="Cuomo C."/>
            <person name="Billmyre B."/>
            <person name="Heitman J."/>
        </authorList>
    </citation>
    <scope>NUCLEOTIDE SEQUENCE</scope>
    <source>
        <strain evidence="10">CBS 12478</strain>
    </source>
</reference>
<dbReference type="GO" id="GO:0005743">
    <property type="term" value="C:mitochondrial inner membrane"/>
    <property type="evidence" value="ECO:0007669"/>
    <property type="project" value="UniProtKB-SubCell"/>
</dbReference>
<evidence type="ECO:0000256" key="8">
    <source>
        <dbReference type="ARBA" id="ARBA00023136"/>
    </source>
</evidence>
<evidence type="ECO:0000256" key="3">
    <source>
        <dbReference type="ARBA" id="ARBA00022448"/>
    </source>
</evidence>
<evidence type="ECO:0000256" key="7">
    <source>
        <dbReference type="ARBA" id="ARBA00023128"/>
    </source>
</evidence>
<keyword evidence="4" id="KW-0679">Respiratory chain</keyword>
<evidence type="ECO:0000256" key="1">
    <source>
        <dbReference type="ARBA" id="ARBA00004443"/>
    </source>
</evidence>
<dbReference type="GeneID" id="43588427"/>
<dbReference type="SUPFAM" id="SSF81524">
    <property type="entry name" value="14 kDa protein of cytochrome bc1 complex (Ubiquinol-cytochrome c reductase)"/>
    <property type="match status" value="1"/>
</dbReference>
<sequence>MPTIDKMIFGNGPLGPSLAPWIRQRPTLQKFWARWSNWYKNAAGYRQKGYLYDDLIPEENPTVQKAISRLPANVSYDRVYRMRRGLIQSMLHTSLPKEQWTKAEKDERYLTPLIEQVVAEEKEREEWDTMIVEKLRQRKEGKKNIFG</sequence>
<name>A0A5M6C0E2_9TREE</name>
<dbReference type="Gene3D" id="1.10.1090.10">
    <property type="entry name" value="Cytochrome b-c1 complex subunit 7"/>
    <property type="match status" value="1"/>
</dbReference>
<dbReference type="PANTHER" id="PTHR12022">
    <property type="entry name" value="UBIQUINOL-CYTOCHROME C REDUCTASE COMPLEX 14 KD PROTEIN"/>
    <property type="match status" value="1"/>
</dbReference>
<organism evidence="10 11">
    <name type="scientific">Kwoniella shandongensis</name>
    <dbReference type="NCBI Taxonomy" id="1734106"/>
    <lineage>
        <taxon>Eukaryota</taxon>
        <taxon>Fungi</taxon>
        <taxon>Dikarya</taxon>
        <taxon>Basidiomycota</taxon>
        <taxon>Agaricomycotina</taxon>
        <taxon>Tremellomycetes</taxon>
        <taxon>Tremellales</taxon>
        <taxon>Cryptococcaceae</taxon>
        <taxon>Kwoniella</taxon>
    </lineage>
</organism>
<dbReference type="OrthoDB" id="425749at2759"/>
<dbReference type="GO" id="GO:0006122">
    <property type="term" value="P:mitochondrial electron transport, ubiquinol to cytochrome c"/>
    <property type="evidence" value="ECO:0007669"/>
    <property type="project" value="InterPro"/>
</dbReference>
<comment type="subcellular location">
    <subcellularLocation>
        <location evidence="1">Mitochondrion inner membrane</location>
        <topology evidence="1">Peripheral membrane protein</topology>
        <orientation evidence="1">Matrix side</orientation>
    </subcellularLocation>
</comment>
<evidence type="ECO:0000256" key="2">
    <source>
        <dbReference type="ARBA" id="ARBA00008554"/>
    </source>
</evidence>
<dbReference type="PANTHER" id="PTHR12022:SF0">
    <property type="entry name" value="CYTOCHROME B-C1 COMPLEX SUBUNIT 7"/>
    <property type="match status" value="1"/>
</dbReference>
<evidence type="ECO:0000313" key="10">
    <source>
        <dbReference type="EMBL" id="WWD21306.1"/>
    </source>
</evidence>